<feature type="region of interest" description="Disordered" evidence="1">
    <location>
        <begin position="141"/>
        <end position="167"/>
    </location>
</feature>
<keyword evidence="4" id="KW-1185">Reference proteome</keyword>
<sequence length="167" mass="18587">MSMDQLLQTIRAFDGVLELAPSEGGAFPEIAWGDHFFYYAPDGQVPQREQPYATIVTKNYPGDALCDLDHPDRRRLNINVGRDAFMALTGENPRAEATPRDYTATDVVLPHPVYRAQGWVSIINPDVGTQELAARLLRQAHENAKRRAERRSATAQPSGEVAPGDDW</sequence>
<dbReference type="EMBL" id="JARXVC010000005">
    <property type="protein sequence ID" value="MDH6281234.1"/>
    <property type="molecule type" value="Genomic_DNA"/>
</dbReference>
<evidence type="ECO:0000259" key="2">
    <source>
        <dbReference type="Pfam" id="PF19694"/>
    </source>
</evidence>
<gene>
    <name evidence="3" type="ORF">M2280_002454</name>
</gene>
<evidence type="ECO:0000313" key="4">
    <source>
        <dbReference type="Proteomes" id="UP001160334"/>
    </source>
</evidence>
<dbReference type="Proteomes" id="UP001160334">
    <property type="component" value="Unassembled WGS sequence"/>
</dbReference>
<name>A0ABT6MBC3_9NOCA</name>
<evidence type="ECO:0000313" key="3">
    <source>
        <dbReference type="EMBL" id="MDH6281234.1"/>
    </source>
</evidence>
<evidence type="ECO:0000256" key="1">
    <source>
        <dbReference type="SAM" id="MobiDB-lite"/>
    </source>
</evidence>
<comment type="caution">
    <text evidence="3">The sequence shown here is derived from an EMBL/GenBank/DDBJ whole genome shotgun (WGS) entry which is preliminary data.</text>
</comment>
<dbReference type="Pfam" id="PF19694">
    <property type="entry name" value="DUF6194"/>
    <property type="match status" value="1"/>
</dbReference>
<proteinExistence type="predicted"/>
<dbReference type="RefSeq" id="WP_280760560.1">
    <property type="nucleotide sequence ID" value="NZ_JARXVC010000005.1"/>
</dbReference>
<dbReference type="InterPro" id="IPR045676">
    <property type="entry name" value="DUF6194"/>
</dbReference>
<reference evidence="3 4" key="1">
    <citation type="submission" date="2023-04" db="EMBL/GenBank/DDBJ databases">
        <title>Forest soil microbial communities from Buena Vista Peninsula, Colon Province, Panama.</title>
        <authorList>
            <person name="Bouskill N."/>
        </authorList>
    </citation>
    <scope>NUCLEOTIDE SEQUENCE [LARGE SCALE GENOMIC DNA]</scope>
    <source>
        <strain evidence="3 4">CFH S0262</strain>
    </source>
</reference>
<organism evidence="3 4">
    <name type="scientific">Prescottella agglutinans</name>
    <dbReference type="NCBI Taxonomy" id="1644129"/>
    <lineage>
        <taxon>Bacteria</taxon>
        <taxon>Bacillati</taxon>
        <taxon>Actinomycetota</taxon>
        <taxon>Actinomycetes</taxon>
        <taxon>Mycobacteriales</taxon>
        <taxon>Nocardiaceae</taxon>
        <taxon>Prescottella</taxon>
    </lineage>
</organism>
<feature type="domain" description="DUF6194" evidence="2">
    <location>
        <begin position="1"/>
        <end position="152"/>
    </location>
</feature>
<accession>A0ABT6MBC3</accession>
<protein>
    <recommendedName>
        <fullName evidence="2">DUF6194 domain-containing protein</fullName>
    </recommendedName>
</protein>
<feature type="compositionally biased region" description="Basic and acidic residues" evidence="1">
    <location>
        <begin position="141"/>
        <end position="152"/>
    </location>
</feature>